<sequence>MVFKAKKDRFFTIFKTKMITNMTLMFVIPFVVDASTRTPLFITIWASLYLGILTSVIMMIANIRYEFLDDHLKIKGGPLRKKIPYSKIIYARSTDDVFDGFRVLTASEAVEIVFGHGWWGNVKISPENQNTFIHTLKYYCPQAEIEKDLIETEEPMDVDMYFEK</sequence>
<reference evidence="3 4" key="1">
    <citation type="submission" date="2013-08" db="EMBL/GenBank/DDBJ databases">
        <authorList>
            <person name="Huang J."/>
            <person name="Wang G."/>
        </authorList>
    </citation>
    <scope>NUCLEOTIDE SEQUENCE [LARGE SCALE GENOMIC DNA]</scope>
    <source>
        <strain evidence="3 4">BH030004</strain>
    </source>
</reference>
<protein>
    <recommendedName>
        <fullName evidence="2">Uncharacterized protein YyaB-like PH domain-containing protein</fullName>
    </recommendedName>
</protein>
<evidence type="ECO:0000313" key="4">
    <source>
        <dbReference type="Proteomes" id="UP000030403"/>
    </source>
</evidence>
<evidence type="ECO:0000256" key="1">
    <source>
        <dbReference type="SAM" id="Phobius"/>
    </source>
</evidence>
<dbReference type="OrthoDB" id="2436858at2"/>
<proteinExistence type="predicted"/>
<comment type="caution">
    <text evidence="3">The sequence shown here is derived from an EMBL/GenBank/DDBJ whole genome shotgun (WGS) entry which is preliminary data.</text>
</comment>
<dbReference type="Proteomes" id="UP000030403">
    <property type="component" value="Unassembled WGS sequence"/>
</dbReference>
<feature type="transmembrane region" description="Helical" evidence="1">
    <location>
        <begin position="12"/>
        <end position="32"/>
    </location>
</feature>
<evidence type="ECO:0000313" key="3">
    <source>
        <dbReference type="EMBL" id="KGX90132.1"/>
    </source>
</evidence>
<keyword evidence="4" id="KW-1185">Reference proteome</keyword>
<dbReference type="GO" id="GO:0030153">
    <property type="term" value="P:bacteriocin immunity"/>
    <property type="evidence" value="ECO:0007669"/>
    <property type="project" value="InterPro"/>
</dbReference>
<keyword evidence="1" id="KW-1133">Transmembrane helix</keyword>
<name>A0A0A5I2Q6_9BACI</name>
<dbReference type="AlphaFoldDB" id="A0A0A5I2Q6"/>
<evidence type="ECO:0000259" key="2">
    <source>
        <dbReference type="Pfam" id="PF06713"/>
    </source>
</evidence>
<accession>A0A0A5I2Q6</accession>
<keyword evidence="1" id="KW-0472">Membrane</keyword>
<dbReference type="InterPro" id="IPR009589">
    <property type="entry name" value="PH_YyaB-like"/>
</dbReference>
<keyword evidence="1" id="KW-0812">Transmembrane</keyword>
<dbReference type="eggNOG" id="ENOG5032VFE">
    <property type="taxonomic scope" value="Bacteria"/>
</dbReference>
<dbReference type="RefSeq" id="WP_027446296.1">
    <property type="nucleotide sequence ID" value="NZ_AULJ01000032.1"/>
</dbReference>
<dbReference type="STRING" id="1385511.GCA_000425225_02613"/>
<organism evidence="3 4">
    <name type="scientific">Pontibacillus marinus BH030004 = DSM 16465</name>
    <dbReference type="NCBI Taxonomy" id="1385511"/>
    <lineage>
        <taxon>Bacteria</taxon>
        <taxon>Bacillati</taxon>
        <taxon>Bacillota</taxon>
        <taxon>Bacilli</taxon>
        <taxon>Bacillales</taxon>
        <taxon>Bacillaceae</taxon>
        <taxon>Pontibacillus</taxon>
    </lineage>
</organism>
<dbReference type="Pfam" id="PF06713">
    <property type="entry name" value="bPH_4"/>
    <property type="match status" value="1"/>
</dbReference>
<feature type="domain" description="Uncharacterized protein YyaB-like PH" evidence="2">
    <location>
        <begin position="64"/>
        <end position="138"/>
    </location>
</feature>
<gene>
    <name evidence="3" type="ORF">N783_01180</name>
</gene>
<dbReference type="EMBL" id="AVPF01000009">
    <property type="protein sequence ID" value="KGX90132.1"/>
    <property type="molecule type" value="Genomic_DNA"/>
</dbReference>
<feature type="transmembrane region" description="Helical" evidence="1">
    <location>
        <begin position="44"/>
        <end position="65"/>
    </location>
</feature>